<organism evidence="1 2">
    <name type="scientific">Rhododendron molle</name>
    <name type="common">Chinese azalea</name>
    <name type="synonym">Azalea mollis</name>
    <dbReference type="NCBI Taxonomy" id="49168"/>
    <lineage>
        <taxon>Eukaryota</taxon>
        <taxon>Viridiplantae</taxon>
        <taxon>Streptophyta</taxon>
        <taxon>Embryophyta</taxon>
        <taxon>Tracheophyta</taxon>
        <taxon>Spermatophyta</taxon>
        <taxon>Magnoliopsida</taxon>
        <taxon>eudicotyledons</taxon>
        <taxon>Gunneridae</taxon>
        <taxon>Pentapetalae</taxon>
        <taxon>asterids</taxon>
        <taxon>Ericales</taxon>
        <taxon>Ericaceae</taxon>
        <taxon>Ericoideae</taxon>
        <taxon>Rhodoreae</taxon>
        <taxon>Rhododendron</taxon>
    </lineage>
</organism>
<sequence length="541" mass="59232">MIYPLVSNGIPLSPLVLAIQNPPQRPSFPLLRPIRCSNNPNPKTLIINPIRTNPDEVPPINFKKNKAYEERKGFSHVGIRKVLVLCGFGYWVQGFRGFPWLGLNFHMAHNLNFDPSTLQLVQNTGNVPMVIKPLYGILSDALYIGGAHRIPYICIGVLLQVLSWGSLALIPFAREALPTLMGCVLLSNLGASITEVAKDALVAEYGQKQKINGLQSYAFMALAAGGILGNLLGGFFLLKTQEPKSIFLIFTLLLALQFAISLATREDSLGLPQPSPNSLEKRSISVSIRKQYSDLLMAISDESISQPLIWIVVSIATVPILSGSIFCYQIQCLHLDPSIIGMSRVTGQFMLLAITLLYDRFGKTVAMRKLIGLVQILYAASLLLDLVLVKQINLKLGIPNWVFALCFSGVAETIAQFKLLPFQVLFASLAPPGCEGSLTSLLASALCLASIVGGFLGVGLASLLGITSGDYSSLPVGIVVQFLAALVPLGWIYLVPSSQPVVETEKKRGKSKRTRRNRRVGRVVFAFVYDYRRERESELHK</sequence>
<proteinExistence type="predicted"/>
<evidence type="ECO:0000313" key="2">
    <source>
        <dbReference type="Proteomes" id="UP001062846"/>
    </source>
</evidence>
<gene>
    <name evidence="1" type="ORF">RHMOL_Rhmol09G0050200</name>
</gene>
<reference evidence="1" key="1">
    <citation type="submission" date="2022-02" db="EMBL/GenBank/DDBJ databases">
        <title>Plant Genome Project.</title>
        <authorList>
            <person name="Zhang R.-G."/>
        </authorList>
    </citation>
    <scope>NUCLEOTIDE SEQUENCE</scope>
    <source>
        <strain evidence="1">AT1</strain>
    </source>
</reference>
<evidence type="ECO:0000313" key="1">
    <source>
        <dbReference type="EMBL" id="KAI8537769.1"/>
    </source>
</evidence>
<comment type="caution">
    <text evidence="1">The sequence shown here is derived from an EMBL/GenBank/DDBJ whole genome shotgun (WGS) entry which is preliminary data.</text>
</comment>
<dbReference type="EMBL" id="CM046396">
    <property type="protein sequence ID" value="KAI8537769.1"/>
    <property type="molecule type" value="Genomic_DNA"/>
</dbReference>
<name>A0ACC0MB15_RHOML</name>
<protein>
    <submittedName>
        <fullName evidence="1">Uncharacterized protein</fullName>
    </submittedName>
</protein>
<keyword evidence="2" id="KW-1185">Reference proteome</keyword>
<accession>A0ACC0MB15</accession>
<dbReference type="Proteomes" id="UP001062846">
    <property type="component" value="Chromosome 9"/>
</dbReference>